<dbReference type="Gene3D" id="2.40.33.20">
    <property type="entry name" value="PK beta-barrel domain-like"/>
    <property type="match status" value="1"/>
</dbReference>
<dbReference type="RefSeq" id="WP_259527747.1">
    <property type="nucleotide sequence ID" value="NZ_JANLCK010000004.1"/>
</dbReference>
<keyword evidence="4" id="KW-1185">Reference proteome</keyword>
<evidence type="ECO:0000259" key="2">
    <source>
        <dbReference type="PROSITE" id="PS51340"/>
    </source>
</evidence>
<dbReference type="Pfam" id="PF03473">
    <property type="entry name" value="MOSC"/>
    <property type="match status" value="1"/>
</dbReference>
<dbReference type="SUPFAM" id="SSF50800">
    <property type="entry name" value="PK beta-barrel domain-like"/>
    <property type="match status" value="1"/>
</dbReference>
<evidence type="ECO:0000313" key="4">
    <source>
        <dbReference type="Proteomes" id="UP001165587"/>
    </source>
</evidence>
<feature type="domain" description="MOSC" evidence="2">
    <location>
        <begin position="37"/>
        <end position="172"/>
    </location>
</feature>
<dbReference type="AlphaFoldDB" id="A0AA42BUK1"/>
<evidence type="ECO:0000256" key="1">
    <source>
        <dbReference type="SAM" id="MobiDB-lite"/>
    </source>
</evidence>
<comment type="caution">
    <text evidence="3">The sequence shown here is derived from an EMBL/GenBank/DDBJ whole genome shotgun (WGS) entry which is preliminary data.</text>
</comment>
<dbReference type="InterPro" id="IPR005302">
    <property type="entry name" value="MoCF_Sase_C"/>
</dbReference>
<dbReference type="Proteomes" id="UP001165587">
    <property type="component" value="Unassembled WGS sequence"/>
</dbReference>
<feature type="region of interest" description="Disordered" evidence="1">
    <location>
        <begin position="16"/>
        <end position="41"/>
    </location>
</feature>
<sequence>MEEREFDVQIEHLLASSRHRYEGRPSDGPRNAAPGEQESRERIQVRAGRGIVGDRFFGHGAHRPAAVTVMAAESLDHVAFALGLDRSPDPALARRNIVLRGFDVDALRGAAFSLDSGQGAVQFQGHRPANPCAWMDVVFAPGAHRALRGRGGVRSEPLSDGVLVLGPAVLRTAARSLREPTLV</sequence>
<dbReference type="GO" id="GO:0030170">
    <property type="term" value="F:pyridoxal phosphate binding"/>
    <property type="evidence" value="ECO:0007669"/>
    <property type="project" value="InterPro"/>
</dbReference>
<dbReference type="PROSITE" id="PS51340">
    <property type="entry name" value="MOSC"/>
    <property type="match status" value="1"/>
</dbReference>
<dbReference type="GO" id="GO:0003824">
    <property type="term" value="F:catalytic activity"/>
    <property type="evidence" value="ECO:0007669"/>
    <property type="project" value="InterPro"/>
</dbReference>
<gene>
    <name evidence="3" type="ORF">N1028_10265</name>
</gene>
<organism evidence="3 4">
    <name type="scientific">Herbiconiux oxytropis</name>
    <dbReference type="NCBI Taxonomy" id="2970915"/>
    <lineage>
        <taxon>Bacteria</taxon>
        <taxon>Bacillati</taxon>
        <taxon>Actinomycetota</taxon>
        <taxon>Actinomycetes</taxon>
        <taxon>Micrococcales</taxon>
        <taxon>Microbacteriaceae</taxon>
        <taxon>Herbiconiux</taxon>
    </lineage>
</organism>
<proteinExistence type="predicted"/>
<protein>
    <submittedName>
        <fullName evidence="3">MOSC domain-containing protein</fullName>
    </submittedName>
</protein>
<dbReference type="EMBL" id="JANLCK010000004">
    <property type="protein sequence ID" value="MCS5726276.1"/>
    <property type="molecule type" value="Genomic_DNA"/>
</dbReference>
<reference evidence="3" key="1">
    <citation type="submission" date="2022-08" db="EMBL/GenBank/DDBJ databases">
        <authorList>
            <person name="Deng Y."/>
            <person name="Han X.-F."/>
            <person name="Zhang Y.-Q."/>
        </authorList>
    </citation>
    <scope>NUCLEOTIDE SEQUENCE</scope>
    <source>
        <strain evidence="3">CPCC 203407</strain>
    </source>
</reference>
<name>A0AA42BUK1_9MICO</name>
<evidence type="ECO:0000313" key="3">
    <source>
        <dbReference type="EMBL" id="MCS5726276.1"/>
    </source>
</evidence>
<dbReference type="GO" id="GO:0030151">
    <property type="term" value="F:molybdenum ion binding"/>
    <property type="evidence" value="ECO:0007669"/>
    <property type="project" value="InterPro"/>
</dbReference>
<dbReference type="InterPro" id="IPR011037">
    <property type="entry name" value="Pyrv_Knase-like_insert_dom_sf"/>
</dbReference>
<accession>A0AA42BUK1</accession>